<dbReference type="PROSITE" id="PS50853">
    <property type="entry name" value="FN3"/>
    <property type="match status" value="1"/>
</dbReference>
<reference evidence="3" key="1">
    <citation type="submission" date="2021-02" db="EMBL/GenBank/DDBJ databases">
        <authorList>
            <person name="Nowell W R."/>
        </authorList>
    </citation>
    <scope>NUCLEOTIDE SEQUENCE</scope>
</reference>
<accession>A0A8S2GSX0</accession>
<dbReference type="SUPFAM" id="SSF49265">
    <property type="entry name" value="Fibronectin type III"/>
    <property type="match status" value="1"/>
</dbReference>
<feature type="domain" description="Fibronectin type-III" evidence="1">
    <location>
        <begin position="112"/>
        <end position="207"/>
    </location>
</feature>
<evidence type="ECO:0000313" key="4">
    <source>
        <dbReference type="Proteomes" id="UP000682733"/>
    </source>
</evidence>
<dbReference type="InterPro" id="IPR013783">
    <property type="entry name" value="Ig-like_fold"/>
</dbReference>
<dbReference type="Proteomes" id="UP000682733">
    <property type="component" value="Unassembled WGS sequence"/>
</dbReference>
<dbReference type="InterPro" id="IPR036116">
    <property type="entry name" value="FN3_sf"/>
</dbReference>
<dbReference type="CDD" id="cd00063">
    <property type="entry name" value="FN3"/>
    <property type="match status" value="1"/>
</dbReference>
<evidence type="ECO:0000313" key="2">
    <source>
        <dbReference type="EMBL" id="CAF0776280.1"/>
    </source>
</evidence>
<comment type="caution">
    <text evidence="3">The sequence shown here is derived from an EMBL/GenBank/DDBJ whole genome shotgun (WGS) entry which is preliminary data.</text>
</comment>
<sequence>MIYVVRGQLALTNLTAYIANAHMMSVTWDLPPNLNAIDKVFITIEDVESNRTIQMQSFDNSIKKLDIQIKANDAYSVQPNRTIRFSARCSDRNGQNSTTTVYQMYINMKDPAPLNVRVFRVNDTSINVTWDPISYPEVSRYTVYYNDKSETKDIEKWPLYALSPHTSSALISDLKPDVIYNIRVNAEFIVRKDSIQTGFYPGRMSEIYVADVYRSK</sequence>
<evidence type="ECO:0000259" key="1">
    <source>
        <dbReference type="PROSITE" id="PS50853"/>
    </source>
</evidence>
<dbReference type="InterPro" id="IPR003961">
    <property type="entry name" value="FN3_dom"/>
</dbReference>
<name>A0A8S2GSX0_9BILA</name>
<dbReference type="Proteomes" id="UP000677228">
    <property type="component" value="Unassembled WGS sequence"/>
</dbReference>
<protein>
    <recommendedName>
        <fullName evidence="1">Fibronectin type-III domain-containing protein</fullName>
    </recommendedName>
</protein>
<dbReference type="EMBL" id="CAJOBA010000800">
    <property type="protein sequence ID" value="CAF3557505.1"/>
    <property type="molecule type" value="Genomic_DNA"/>
</dbReference>
<dbReference type="AlphaFoldDB" id="A0A8S2GSX0"/>
<dbReference type="SMART" id="SM00060">
    <property type="entry name" value="FN3"/>
    <property type="match status" value="1"/>
</dbReference>
<proteinExistence type="predicted"/>
<evidence type="ECO:0000313" key="3">
    <source>
        <dbReference type="EMBL" id="CAF3557505.1"/>
    </source>
</evidence>
<dbReference type="EMBL" id="CAJNOK010000800">
    <property type="protein sequence ID" value="CAF0776280.1"/>
    <property type="molecule type" value="Genomic_DNA"/>
</dbReference>
<dbReference type="Pfam" id="PF00041">
    <property type="entry name" value="fn3"/>
    <property type="match status" value="1"/>
</dbReference>
<organism evidence="3 4">
    <name type="scientific">Didymodactylos carnosus</name>
    <dbReference type="NCBI Taxonomy" id="1234261"/>
    <lineage>
        <taxon>Eukaryota</taxon>
        <taxon>Metazoa</taxon>
        <taxon>Spiralia</taxon>
        <taxon>Gnathifera</taxon>
        <taxon>Rotifera</taxon>
        <taxon>Eurotatoria</taxon>
        <taxon>Bdelloidea</taxon>
        <taxon>Philodinida</taxon>
        <taxon>Philodinidae</taxon>
        <taxon>Didymodactylos</taxon>
    </lineage>
</organism>
<gene>
    <name evidence="2" type="ORF">OVA965_LOCUS3357</name>
    <name evidence="3" type="ORF">TMI583_LOCUS3356</name>
</gene>
<dbReference type="Gene3D" id="2.60.40.10">
    <property type="entry name" value="Immunoglobulins"/>
    <property type="match status" value="1"/>
</dbReference>